<dbReference type="EMBL" id="JBHSWU010000141">
    <property type="protein sequence ID" value="MFC6724289.1"/>
    <property type="molecule type" value="Genomic_DNA"/>
</dbReference>
<dbReference type="Pfam" id="PF02517">
    <property type="entry name" value="Rce1-like"/>
    <property type="match status" value="1"/>
</dbReference>
<dbReference type="PANTHER" id="PTHR36435:SF1">
    <property type="entry name" value="CAAX AMINO TERMINAL PROTEASE FAMILY PROTEIN"/>
    <property type="match status" value="1"/>
</dbReference>
<feature type="domain" description="CAAX prenyl protease 2/Lysostaphin resistance protein A-like" evidence="2">
    <location>
        <begin position="152"/>
        <end position="249"/>
    </location>
</feature>
<accession>A0ABD5RXX1</accession>
<reference evidence="3 4" key="1">
    <citation type="journal article" date="2019" name="Int. J. Syst. Evol. Microbiol.">
        <title>The Global Catalogue of Microorganisms (GCM) 10K type strain sequencing project: providing services to taxonomists for standard genome sequencing and annotation.</title>
        <authorList>
            <consortium name="The Broad Institute Genomics Platform"/>
            <consortium name="The Broad Institute Genome Sequencing Center for Infectious Disease"/>
            <person name="Wu L."/>
            <person name="Ma J."/>
        </authorList>
    </citation>
    <scope>NUCLEOTIDE SEQUENCE [LARGE SCALE GENOMIC DNA]</scope>
    <source>
        <strain evidence="3 4">NBRC 111368</strain>
    </source>
</reference>
<feature type="transmembrane region" description="Helical" evidence="1">
    <location>
        <begin position="185"/>
        <end position="205"/>
    </location>
</feature>
<organism evidence="3 4">
    <name type="scientific">Halobium palmae</name>
    <dbReference type="NCBI Taxonomy" id="1776492"/>
    <lineage>
        <taxon>Archaea</taxon>
        <taxon>Methanobacteriati</taxon>
        <taxon>Methanobacteriota</taxon>
        <taxon>Stenosarchaea group</taxon>
        <taxon>Halobacteria</taxon>
        <taxon>Halobacteriales</taxon>
        <taxon>Haloferacaceae</taxon>
        <taxon>Halobium</taxon>
    </lineage>
</organism>
<feature type="transmembrane region" description="Helical" evidence="1">
    <location>
        <begin position="12"/>
        <end position="45"/>
    </location>
</feature>
<protein>
    <submittedName>
        <fullName evidence="3">CPBP family intramembrane glutamic endopeptidase</fullName>
        <ecNumber evidence="3">3.4.-.-</ecNumber>
    </submittedName>
</protein>
<comment type="caution">
    <text evidence="3">The sequence shown here is derived from an EMBL/GenBank/DDBJ whole genome shotgun (WGS) entry which is preliminary data.</text>
</comment>
<dbReference type="InterPro" id="IPR003675">
    <property type="entry name" value="Rce1/LyrA-like_dom"/>
</dbReference>
<dbReference type="GO" id="GO:0004175">
    <property type="term" value="F:endopeptidase activity"/>
    <property type="evidence" value="ECO:0007669"/>
    <property type="project" value="UniProtKB-ARBA"/>
</dbReference>
<dbReference type="AlphaFoldDB" id="A0ABD5RXX1"/>
<gene>
    <name evidence="3" type="ORF">ACFQE1_07860</name>
</gene>
<proteinExistence type="predicted"/>
<keyword evidence="1" id="KW-0812">Transmembrane</keyword>
<evidence type="ECO:0000313" key="3">
    <source>
        <dbReference type="EMBL" id="MFC6724289.1"/>
    </source>
</evidence>
<feature type="transmembrane region" description="Helical" evidence="1">
    <location>
        <begin position="110"/>
        <end position="133"/>
    </location>
</feature>
<feature type="transmembrane region" description="Helical" evidence="1">
    <location>
        <begin position="237"/>
        <end position="257"/>
    </location>
</feature>
<dbReference type="PANTHER" id="PTHR36435">
    <property type="entry name" value="SLR1288 PROTEIN"/>
    <property type="match status" value="1"/>
</dbReference>
<dbReference type="EC" id="3.4.-.-" evidence="3"/>
<evidence type="ECO:0000313" key="4">
    <source>
        <dbReference type="Proteomes" id="UP001596328"/>
    </source>
</evidence>
<keyword evidence="3" id="KW-0378">Hydrolase</keyword>
<feature type="transmembrane region" description="Helical" evidence="1">
    <location>
        <begin position="153"/>
        <end position="173"/>
    </location>
</feature>
<dbReference type="Proteomes" id="UP001596328">
    <property type="component" value="Unassembled WGS sequence"/>
</dbReference>
<keyword evidence="4" id="KW-1185">Reference proteome</keyword>
<sequence>MSATRNVAASAVALLSGTALGLFGLLFGTVLAVLVLTVLAIGGVVEVTASLVLVVGLVTTQGIGCFCTALAYSRFRHRAGAALSRFVGRRSWLPTRPFDIPARVPTLRDLALVVGAYVAAFLCILVAGIVVSSTGVETASNTAAQTGMENPSLLVWLIPGSILLIGPGEEILFRGVVQGRFRERFGAPVAIVLASLVFAAIHFGALSGATGARLATISILLLPALVFGTVYELSGNIVVPALVHGCYNATLFGGLYWTTTSATLGLLAVA</sequence>
<dbReference type="GO" id="GO:0080120">
    <property type="term" value="P:CAAX-box protein maturation"/>
    <property type="evidence" value="ECO:0007669"/>
    <property type="project" value="UniProtKB-ARBA"/>
</dbReference>
<evidence type="ECO:0000259" key="2">
    <source>
        <dbReference type="Pfam" id="PF02517"/>
    </source>
</evidence>
<evidence type="ECO:0000256" key="1">
    <source>
        <dbReference type="SAM" id="Phobius"/>
    </source>
</evidence>
<keyword evidence="1" id="KW-0472">Membrane</keyword>
<dbReference type="InterPro" id="IPR052710">
    <property type="entry name" value="CAAX_protease"/>
</dbReference>
<keyword evidence="1" id="KW-1133">Transmembrane helix</keyword>
<feature type="transmembrane region" description="Helical" evidence="1">
    <location>
        <begin position="51"/>
        <end position="72"/>
    </location>
</feature>
<feature type="transmembrane region" description="Helical" evidence="1">
    <location>
        <begin position="211"/>
        <end position="230"/>
    </location>
</feature>
<name>A0ABD5RXX1_9EURY</name>